<evidence type="ECO:0000256" key="2">
    <source>
        <dbReference type="ARBA" id="ARBA00023002"/>
    </source>
</evidence>
<evidence type="ECO:0000313" key="3">
    <source>
        <dbReference type="EMBL" id="JAC58153.1"/>
    </source>
</evidence>
<comment type="similarity">
    <text evidence="1">Belongs to the short-chain dehydrogenases/reductases (SDR) family.</text>
</comment>
<sequence>SKATAFRRVGCLFVQCKRIAGLLCELHFSETLMEQLKAKLAVVTGASSGIGAAIVRDLIAAGLIVIGLARRFERVEALRQELPTAEQRARLHAIKCNIADAQDVAETFTRIIRDHGPVYVLVNNAGCLRSGQLATMAECEVQEVLQTNVMGVVNCTRHVFTAMRAHRIDGHVILINSICGHKVPVVPGHMPTLNIYPATKFALTAINEIYRQEFKELGTRVKVTSISPGLVDTELITEAQKKIVDGKILTPENVSGAVMYVLSQPSNVLIHELIMKPMGDMI</sequence>
<dbReference type="Pfam" id="PF00106">
    <property type="entry name" value="adh_short"/>
    <property type="match status" value="1"/>
</dbReference>
<dbReference type="EMBL" id="GAKP01000799">
    <property type="protein sequence ID" value="JAC58153.1"/>
    <property type="molecule type" value="Transcribed_RNA"/>
</dbReference>
<reference evidence="3" key="1">
    <citation type="journal article" date="2014" name="BMC Genomics">
        <title>Characterizing the developmental transcriptome of the oriental fruit fly, Bactrocera dorsalis (Diptera: Tephritidae) through comparative genomic analysis with Drosophila melanogaster utilizing modENCODE datasets.</title>
        <authorList>
            <person name="Geib S.M."/>
            <person name="Calla B."/>
            <person name="Hall B."/>
            <person name="Hou S."/>
            <person name="Manoukis N.C."/>
        </authorList>
    </citation>
    <scope>NUCLEOTIDE SEQUENCE</scope>
    <source>
        <strain evidence="3">Punador</strain>
    </source>
</reference>
<gene>
    <name evidence="3" type="primary">DHR11</name>
</gene>
<proteinExistence type="inferred from homology"/>
<dbReference type="FunFam" id="3.40.50.720:FF:000047">
    <property type="entry name" value="NADP-dependent L-serine/L-allo-threonine dehydrogenase"/>
    <property type="match status" value="1"/>
</dbReference>
<dbReference type="InterPro" id="IPR020904">
    <property type="entry name" value="Sc_DH/Rdtase_CS"/>
</dbReference>
<dbReference type="Gene3D" id="3.40.50.720">
    <property type="entry name" value="NAD(P)-binding Rossmann-like Domain"/>
    <property type="match status" value="1"/>
</dbReference>
<dbReference type="PRINTS" id="PR00081">
    <property type="entry name" value="GDHRDH"/>
</dbReference>
<protein>
    <submittedName>
        <fullName evidence="3">Dehydrogenase/reductase SDR family member 11</fullName>
    </submittedName>
</protein>
<dbReference type="InterPro" id="IPR002347">
    <property type="entry name" value="SDR_fam"/>
</dbReference>
<dbReference type="InterPro" id="IPR036291">
    <property type="entry name" value="NAD(P)-bd_dom_sf"/>
</dbReference>
<keyword evidence="2" id="KW-0560">Oxidoreductase</keyword>
<evidence type="ECO:0000256" key="1">
    <source>
        <dbReference type="ARBA" id="ARBA00006484"/>
    </source>
</evidence>
<name>A0A034WWH9_BACDO</name>
<dbReference type="PANTHER" id="PTHR43115">
    <property type="entry name" value="DEHYDROGENASE/REDUCTASE SDR FAMILY MEMBER 11"/>
    <property type="match status" value="1"/>
</dbReference>
<dbReference type="GO" id="GO:0016616">
    <property type="term" value="F:oxidoreductase activity, acting on the CH-OH group of donors, NAD or NADP as acceptor"/>
    <property type="evidence" value="ECO:0007669"/>
    <property type="project" value="UniProtKB-ARBA"/>
</dbReference>
<accession>A0A034WWH9</accession>
<organism evidence="3">
    <name type="scientific">Bactrocera dorsalis</name>
    <name type="common">Oriental fruit fly</name>
    <name type="synonym">Dacus dorsalis</name>
    <dbReference type="NCBI Taxonomy" id="27457"/>
    <lineage>
        <taxon>Eukaryota</taxon>
        <taxon>Metazoa</taxon>
        <taxon>Ecdysozoa</taxon>
        <taxon>Arthropoda</taxon>
        <taxon>Hexapoda</taxon>
        <taxon>Insecta</taxon>
        <taxon>Pterygota</taxon>
        <taxon>Neoptera</taxon>
        <taxon>Endopterygota</taxon>
        <taxon>Diptera</taxon>
        <taxon>Brachycera</taxon>
        <taxon>Muscomorpha</taxon>
        <taxon>Tephritoidea</taxon>
        <taxon>Tephritidae</taxon>
        <taxon>Bactrocera</taxon>
        <taxon>Bactrocera</taxon>
    </lineage>
</organism>
<dbReference type="OrthoDB" id="1933717at2759"/>
<dbReference type="PANTHER" id="PTHR43115:SF4">
    <property type="entry name" value="DEHYDROGENASE_REDUCTASE SDR FAMILY MEMBER 11"/>
    <property type="match status" value="1"/>
</dbReference>
<dbReference type="SUPFAM" id="SSF51735">
    <property type="entry name" value="NAD(P)-binding Rossmann-fold domains"/>
    <property type="match status" value="1"/>
</dbReference>
<feature type="non-terminal residue" evidence="3">
    <location>
        <position position="1"/>
    </location>
</feature>
<dbReference type="PROSITE" id="PS00061">
    <property type="entry name" value="ADH_SHORT"/>
    <property type="match status" value="1"/>
</dbReference>
<dbReference type="AlphaFoldDB" id="A0A034WWH9"/>